<dbReference type="EMBL" id="UINC01047013">
    <property type="protein sequence ID" value="SVB55740.1"/>
    <property type="molecule type" value="Genomic_DNA"/>
</dbReference>
<proteinExistence type="predicted"/>
<protein>
    <submittedName>
        <fullName evidence="1">Uncharacterized protein</fullName>
    </submittedName>
</protein>
<reference evidence="1" key="1">
    <citation type="submission" date="2018-05" db="EMBL/GenBank/DDBJ databases">
        <authorList>
            <person name="Lanie J.A."/>
            <person name="Ng W.-L."/>
            <person name="Kazmierczak K.M."/>
            <person name="Andrzejewski T.M."/>
            <person name="Davidsen T.M."/>
            <person name="Wayne K.J."/>
            <person name="Tettelin H."/>
            <person name="Glass J.I."/>
            <person name="Rusch D."/>
            <person name="Podicherti R."/>
            <person name="Tsui H.-C.T."/>
            <person name="Winkler M.E."/>
        </authorList>
    </citation>
    <scope>NUCLEOTIDE SEQUENCE</scope>
</reference>
<gene>
    <name evidence="1" type="ORF">METZ01_LOCUS208594</name>
</gene>
<evidence type="ECO:0000313" key="1">
    <source>
        <dbReference type="EMBL" id="SVB55740.1"/>
    </source>
</evidence>
<feature type="non-terminal residue" evidence="1">
    <location>
        <position position="1"/>
    </location>
</feature>
<name>A0A382EYC3_9ZZZZ</name>
<sequence>IDSLFLDNAIALAGSDADGGINIQHQQCTMIYDNEPRNEHIVNKMIQTVDKNFNLVVWPKTLEHKDINDMILSGKSTSQVQRLISNSTYSGLTALQHINNWKRI</sequence>
<accession>A0A382EYC3</accession>
<dbReference type="AlphaFoldDB" id="A0A382EYC3"/>
<organism evidence="1">
    <name type="scientific">marine metagenome</name>
    <dbReference type="NCBI Taxonomy" id="408172"/>
    <lineage>
        <taxon>unclassified sequences</taxon>
        <taxon>metagenomes</taxon>
        <taxon>ecological metagenomes</taxon>
    </lineage>
</organism>